<name>A0A6S6TE15_9BACT</name>
<dbReference type="InterPro" id="IPR002142">
    <property type="entry name" value="Peptidase_S49"/>
</dbReference>
<keyword evidence="3" id="KW-0378">Hydrolase</keyword>
<keyword evidence="4" id="KW-0720">Serine protease</keyword>
<dbReference type="EMBL" id="CACVAX010000053">
    <property type="protein sequence ID" value="CAA6819102.1"/>
    <property type="molecule type" value="Genomic_DNA"/>
</dbReference>
<evidence type="ECO:0000256" key="2">
    <source>
        <dbReference type="ARBA" id="ARBA00022670"/>
    </source>
</evidence>
<evidence type="ECO:0000256" key="5">
    <source>
        <dbReference type="SAM" id="Phobius"/>
    </source>
</evidence>
<dbReference type="SUPFAM" id="SSF52096">
    <property type="entry name" value="ClpP/crotonase"/>
    <property type="match status" value="1"/>
</dbReference>
<gene>
    <name evidence="7" type="ORF">HELGO_WM8670</name>
</gene>
<dbReference type="CDD" id="cd07023">
    <property type="entry name" value="S49_Sppa_N_C"/>
    <property type="match status" value="1"/>
</dbReference>
<evidence type="ECO:0000256" key="3">
    <source>
        <dbReference type="ARBA" id="ARBA00022801"/>
    </source>
</evidence>
<sequence length="328" mass="37125">MQEPIEYKTKKHDENEERHYESELFHQKEEVHKQELKSLKKQIFISNLKVWIIGLILLAEIVLIGTYFKKIGIFGEVSSSINKVAVLHYNQEVTESYTTTVMEKLDEVREDETFKSVLFIMGSPGGSPTASEELSEYLKDFQEEMNITMYVESIAASGGYYIASAVKPLIANKNAIVGSIGVIMPHYNLGELAKKVGVEEDFMAAGKFKKPISMFAKIDEENRKYMTENLLKPTYDNFVASVANNRGLTKEDILAVAEGKIFIANVPEIQGVLVDEISSLYKVKKKIRASYKNEVDFVKVNLNEEESFFPSVKLDLDLDTSLSNLSMQ</sequence>
<evidence type="ECO:0000256" key="1">
    <source>
        <dbReference type="ARBA" id="ARBA00008683"/>
    </source>
</evidence>
<keyword evidence="5" id="KW-0472">Membrane</keyword>
<keyword evidence="2" id="KW-0645">Protease</keyword>
<evidence type="ECO:0000259" key="6">
    <source>
        <dbReference type="Pfam" id="PF01343"/>
    </source>
</evidence>
<organism evidence="7">
    <name type="scientific">uncultured Sulfurovum sp</name>
    <dbReference type="NCBI Taxonomy" id="269237"/>
    <lineage>
        <taxon>Bacteria</taxon>
        <taxon>Pseudomonadati</taxon>
        <taxon>Campylobacterota</taxon>
        <taxon>Epsilonproteobacteria</taxon>
        <taxon>Campylobacterales</taxon>
        <taxon>Sulfurovaceae</taxon>
        <taxon>Sulfurovum</taxon>
        <taxon>environmental samples</taxon>
    </lineage>
</organism>
<dbReference type="Pfam" id="PF01343">
    <property type="entry name" value="Peptidase_S49"/>
    <property type="match status" value="1"/>
</dbReference>
<dbReference type="GO" id="GO:0006508">
    <property type="term" value="P:proteolysis"/>
    <property type="evidence" value="ECO:0007669"/>
    <property type="project" value="UniProtKB-KW"/>
</dbReference>
<dbReference type="GO" id="GO:0008236">
    <property type="term" value="F:serine-type peptidase activity"/>
    <property type="evidence" value="ECO:0007669"/>
    <property type="project" value="UniProtKB-KW"/>
</dbReference>
<dbReference type="AlphaFoldDB" id="A0A6S6TE15"/>
<dbReference type="PANTHER" id="PTHR42987">
    <property type="entry name" value="PEPTIDASE S49"/>
    <property type="match status" value="1"/>
</dbReference>
<protein>
    <submittedName>
        <fullName evidence="7">Phage protein</fullName>
    </submittedName>
</protein>
<feature type="transmembrane region" description="Helical" evidence="5">
    <location>
        <begin position="50"/>
        <end position="68"/>
    </location>
</feature>
<dbReference type="InterPro" id="IPR029045">
    <property type="entry name" value="ClpP/crotonase-like_dom_sf"/>
</dbReference>
<keyword evidence="5" id="KW-1133">Transmembrane helix</keyword>
<reference evidence="7" key="1">
    <citation type="submission" date="2020-01" db="EMBL/GenBank/DDBJ databases">
        <authorList>
            <person name="Meier V. D."/>
            <person name="Meier V D."/>
        </authorList>
    </citation>
    <scope>NUCLEOTIDE SEQUENCE</scope>
    <source>
        <strain evidence="7">HLG_WM_MAG_04</strain>
    </source>
</reference>
<dbReference type="Gene3D" id="3.90.226.10">
    <property type="entry name" value="2-enoyl-CoA Hydratase, Chain A, domain 1"/>
    <property type="match status" value="1"/>
</dbReference>
<comment type="similarity">
    <text evidence="1">Belongs to the peptidase S49 family.</text>
</comment>
<evidence type="ECO:0000256" key="4">
    <source>
        <dbReference type="ARBA" id="ARBA00022825"/>
    </source>
</evidence>
<evidence type="ECO:0000313" key="7">
    <source>
        <dbReference type="EMBL" id="CAA6819102.1"/>
    </source>
</evidence>
<keyword evidence="5" id="KW-0812">Transmembrane</keyword>
<accession>A0A6S6TE15</accession>
<dbReference type="NCBIfam" id="TIGR00706">
    <property type="entry name" value="SppA_dom"/>
    <property type="match status" value="1"/>
</dbReference>
<dbReference type="PANTHER" id="PTHR42987:SF7">
    <property type="entry name" value="SIGNAL PEPTIDE PEPTIDASE SPPA-RELATED"/>
    <property type="match status" value="1"/>
</dbReference>
<dbReference type="InterPro" id="IPR047272">
    <property type="entry name" value="S49_SppA_C"/>
</dbReference>
<proteinExistence type="inferred from homology"/>
<dbReference type="InterPro" id="IPR004635">
    <property type="entry name" value="Pept_S49_SppA"/>
</dbReference>
<feature type="domain" description="Peptidase S49" evidence="6">
    <location>
        <begin position="140"/>
        <end position="288"/>
    </location>
</feature>